<feature type="region of interest" description="Disordered" evidence="1">
    <location>
        <begin position="1"/>
        <end position="30"/>
    </location>
</feature>
<keyword evidence="3" id="KW-1185">Reference proteome</keyword>
<dbReference type="KEGG" id="uvi:66065762"/>
<sequence length="172" mass="18544">MISGKCQQAPDIAGPRGMRCDAASQVEKGPGSRGLAASIFNSPRAHSSNSCPLVALKESFDAVVVAASALFKACVWNQSLFPSTSIELRGLPSRMQVQDKRTWPLPPPPDTIMLSSRVAQSIFPQSVKVPSQKWRELLTDQCTTPCLCIYALPHMTVQTQLPATKSSPTSYG</sequence>
<dbReference type="AlphaFoldDB" id="A0A8E5HSL1"/>
<evidence type="ECO:0000256" key="1">
    <source>
        <dbReference type="SAM" id="MobiDB-lite"/>
    </source>
</evidence>
<organism evidence="2 3">
    <name type="scientific">Ustilaginoidea virens</name>
    <name type="common">Rice false smut fungus</name>
    <name type="synonym">Villosiclava virens</name>
    <dbReference type="NCBI Taxonomy" id="1159556"/>
    <lineage>
        <taxon>Eukaryota</taxon>
        <taxon>Fungi</taxon>
        <taxon>Dikarya</taxon>
        <taxon>Ascomycota</taxon>
        <taxon>Pezizomycotina</taxon>
        <taxon>Sordariomycetes</taxon>
        <taxon>Hypocreomycetidae</taxon>
        <taxon>Hypocreales</taxon>
        <taxon>Clavicipitaceae</taxon>
        <taxon>Ustilaginoidea</taxon>
    </lineage>
</organism>
<dbReference type="RefSeq" id="XP_042998416.1">
    <property type="nucleotide sequence ID" value="XM_043142482.1"/>
</dbReference>
<dbReference type="Proteomes" id="UP000027002">
    <property type="component" value="Chromosome 4"/>
</dbReference>
<proteinExistence type="predicted"/>
<evidence type="ECO:0000313" key="2">
    <source>
        <dbReference type="EMBL" id="QUC20743.1"/>
    </source>
</evidence>
<dbReference type="GeneID" id="66065762"/>
<dbReference type="EMBL" id="CP072756">
    <property type="protein sequence ID" value="QUC20743.1"/>
    <property type="molecule type" value="Genomic_DNA"/>
</dbReference>
<accession>A0A8E5HSL1</accession>
<name>A0A8E5HSL1_USTVR</name>
<protein>
    <submittedName>
        <fullName evidence="2">Uncharacterized protein</fullName>
    </submittedName>
</protein>
<evidence type="ECO:0000313" key="3">
    <source>
        <dbReference type="Proteomes" id="UP000027002"/>
    </source>
</evidence>
<reference evidence="2" key="1">
    <citation type="submission" date="2020-03" db="EMBL/GenBank/DDBJ databases">
        <title>A mixture of massive structural variations and highly conserved coding sequences in Ustilaginoidea virens genome.</title>
        <authorList>
            <person name="Zhang K."/>
            <person name="Zhao Z."/>
            <person name="Zhang Z."/>
            <person name="Li Y."/>
            <person name="Hsiang T."/>
            <person name="Sun W."/>
        </authorList>
    </citation>
    <scope>NUCLEOTIDE SEQUENCE</scope>
    <source>
        <strain evidence="2">UV-8b</strain>
    </source>
</reference>
<gene>
    <name evidence="2" type="ORF">UV8b_04984</name>
</gene>